<evidence type="ECO:0000313" key="10">
    <source>
        <dbReference type="EMBL" id="ACZ12935.1"/>
    </source>
</evidence>
<dbReference type="SMART" id="SM00862">
    <property type="entry name" value="Trans_reg_C"/>
    <property type="match status" value="1"/>
</dbReference>
<dbReference type="STRING" id="525898.Sdel_1920"/>
<feature type="domain" description="OmpR/PhoB-type" evidence="9">
    <location>
        <begin position="129"/>
        <end position="223"/>
    </location>
</feature>
<dbReference type="SMART" id="SM00448">
    <property type="entry name" value="REC"/>
    <property type="match status" value="1"/>
</dbReference>
<evidence type="ECO:0000256" key="6">
    <source>
        <dbReference type="PROSITE-ProRule" id="PRU00169"/>
    </source>
</evidence>
<gene>
    <name evidence="10" type="ordered locus">Sdel_1920</name>
</gene>
<dbReference type="HOGENOM" id="CLU_000445_30_3_7"/>
<dbReference type="GO" id="GO:0006355">
    <property type="term" value="P:regulation of DNA-templated transcription"/>
    <property type="evidence" value="ECO:0007669"/>
    <property type="project" value="InterPro"/>
</dbReference>
<keyword evidence="1 6" id="KW-0597">Phosphoprotein</keyword>
<dbReference type="InterPro" id="IPR039420">
    <property type="entry name" value="WalR-like"/>
</dbReference>
<dbReference type="AlphaFoldDB" id="D1B4B5"/>
<dbReference type="GO" id="GO:0005829">
    <property type="term" value="C:cytosol"/>
    <property type="evidence" value="ECO:0007669"/>
    <property type="project" value="TreeGrafter"/>
</dbReference>
<evidence type="ECO:0000259" key="8">
    <source>
        <dbReference type="PROSITE" id="PS50110"/>
    </source>
</evidence>
<organism evidence="10 11">
    <name type="scientific">Sulfurospirillum deleyianum (strain ATCC 51133 / DSM 6946 / 5175)</name>
    <dbReference type="NCBI Taxonomy" id="525898"/>
    <lineage>
        <taxon>Bacteria</taxon>
        <taxon>Pseudomonadati</taxon>
        <taxon>Campylobacterota</taxon>
        <taxon>Epsilonproteobacteria</taxon>
        <taxon>Campylobacterales</taxon>
        <taxon>Sulfurospirillaceae</taxon>
        <taxon>Sulfurospirillum</taxon>
    </lineage>
</organism>
<evidence type="ECO:0000256" key="5">
    <source>
        <dbReference type="ARBA" id="ARBA00023163"/>
    </source>
</evidence>
<dbReference type="Gene3D" id="3.40.50.2300">
    <property type="match status" value="1"/>
</dbReference>
<sequence length="226" mass="26204">MSGLSKLTVLCVEDEEYLREALQKALSDEFAKFILARDGEDGLKKFKKYKPDIVITDIMMPIMDGLSMAKEIKQFSKQTPIVILSAFSEREKLLEAIDVGIDKYLIKPIDPDELLSTLRHISRELFEESDSVDLGFNYQFDKSRRVLVKEGKTIFLTKKELLFISILVKNLGVFVLHDEIKKYVWTNKKVTDSAIRTFIKRVREKTDKDFIKNIPGLGYKINMQER</sequence>
<dbReference type="InterPro" id="IPR001867">
    <property type="entry name" value="OmpR/PhoB-type_DNA-bd"/>
</dbReference>
<evidence type="ECO:0000256" key="4">
    <source>
        <dbReference type="ARBA" id="ARBA00023125"/>
    </source>
</evidence>
<keyword evidence="5" id="KW-0804">Transcription</keyword>
<dbReference type="GO" id="GO:0032993">
    <property type="term" value="C:protein-DNA complex"/>
    <property type="evidence" value="ECO:0007669"/>
    <property type="project" value="TreeGrafter"/>
</dbReference>
<feature type="DNA-binding region" description="OmpR/PhoB-type" evidence="7">
    <location>
        <begin position="129"/>
        <end position="223"/>
    </location>
</feature>
<dbReference type="KEGG" id="sdl:Sdel_1920"/>
<name>D1B4B5_SULD5</name>
<dbReference type="PROSITE" id="PS51755">
    <property type="entry name" value="OMPR_PHOB"/>
    <property type="match status" value="1"/>
</dbReference>
<evidence type="ECO:0000259" key="9">
    <source>
        <dbReference type="PROSITE" id="PS51755"/>
    </source>
</evidence>
<evidence type="ECO:0000256" key="3">
    <source>
        <dbReference type="ARBA" id="ARBA00023015"/>
    </source>
</evidence>
<dbReference type="eggNOG" id="COG0745">
    <property type="taxonomic scope" value="Bacteria"/>
</dbReference>
<keyword evidence="11" id="KW-1185">Reference proteome</keyword>
<reference evidence="11" key="1">
    <citation type="submission" date="2009-11" db="EMBL/GenBank/DDBJ databases">
        <title>The complete genome of Sulfurospirillum deleyianum DSM 6946.</title>
        <authorList>
            <consortium name="US DOE Joint Genome Institute (JGI-PGF)"/>
            <person name="Lucas S."/>
            <person name="Copeland A."/>
            <person name="Lapidus A."/>
            <person name="Glavina del Rio T."/>
            <person name="Dalin E."/>
            <person name="Tice H."/>
            <person name="Bruce D."/>
            <person name="Goodwin L."/>
            <person name="Pitluck S."/>
            <person name="Kyrpides N."/>
            <person name="Mavromatis K."/>
            <person name="Ivanova N."/>
            <person name="Ovchinnikova G."/>
            <person name="Munk A.C."/>
            <person name="Lu M."/>
            <person name="Brettin T."/>
            <person name="Detter J.C."/>
            <person name="Han C."/>
            <person name="Tapia R."/>
            <person name="Larimer F."/>
            <person name="Land M."/>
            <person name="Hauser L."/>
            <person name="Markowitz V."/>
            <person name="Cheng J.F."/>
            <person name="Hugenholtz P."/>
            <person name="Woyke T."/>
            <person name="Wu D."/>
            <person name="Aumann P."/>
            <person name="Schneider S."/>
            <person name="Lang E."/>
            <person name="Spring S."/>
            <person name="Klenk H.P."/>
            <person name="Eisen J.A."/>
        </authorList>
    </citation>
    <scope>NUCLEOTIDE SEQUENCE [LARGE SCALE GENOMIC DNA]</scope>
    <source>
        <strain evidence="11">ATCC 51133 / DSM 6946 / 5175</strain>
    </source>
</reference>
<protein>
    <submittedName>
        <fullName evidence="10">Response regulator receiver</fullName>
    </submittedName>
</protein>
<evidence type="ECO:0000313" key="11">
    <source>
        <dbReference type="Proteomes" id="UP000002222"/>
    </source>
</evidence>
<dbReference type="Proteomes" id="UP000002222">
    <property type="component" value="Chromosome"/>
</dbReference>
<feature type="modified residue" description="4-aspartylphosphate" evidence="6">
    <location>
        <position position="57"/>
    </location>
</feature>
<dbReference type="Pfam" id="PF00486">
    <property type="entry name" value="Trans_reg_C"/>
    <property type="match status" value="1"/>
</dbReference>
<dbReference type="OrthoDB" id="5514345at2"/>
<dbReference type="RefSeq" id="WP_012857683.1">
    <property type="nucleotide sequence ID" value="NC_013512.1"/>
</dbReference>
<feature type="domain" description="Response regulatory" evidence="8">
    <location>
        <begin position="8"/>
        <end position="122"/>
    </location>
</feature>
<accession>D1B4B5</accession>
<keyword evidence="2" id="KW-0902">Two-component regulatory system</keyword>
<dbReference type="InterPro" id="IPR001789">
    <property type="entry name" value="Sig_transdc_resp-reg_receiver"/>
</dbReference>
<dbReference type="PANTHER" id="PTHR48111">
    <property type="entry name" value="REGULATOR OF RPOS"/>
    <property type="match status" value="1"/>
</dbReference>
<keyword evidence="4 7" id="KW-0238">DNA-binding</keyword>
<dbReference type="PANTHER" id="PTHR48111:SF1">
    <property type="entry name" value="TWO-COMPONENT RESPONSE REGULATOR ORR33"/>
    <property type="match status" value="1"/>
</dbReference>
<evidence type="ECO:0000256" key="7">
    <source>
        <dbReference type="PROSITE-ProRule" id="PRU01091"/>
    </source>
</evidence>
<dbReference type="Pfam" id="PF00072">
    <property type="entry name" value="Response_reg"/>
    <property type="match status" value="1"/>
</dbReference>
<reference evidence="10 11" key="2">
    <citation type="journal article" date="2010" name="Stand. Genomic Sci.">
        <title>Complete genome sequence of Sulfurospirillum deleyianum type strain (5175).</title>
        <authorList>
            <person name="Sikorski J."/>
            <person name="Lapidus A."/>
            <person name="Copeland A."/>
            <person name="Glavina Del Rio T."/>
            <person name="Nolan M."/>
            <person name="Lucas S."/>
            <person name="Chen F."/>
            <person name="Tice H."/>
            <person name="Cheng J.F."/>
            <person name="Saunders E."/>
            <person name="Bruce D."/>
            <person name="Goodwin L."/>
            <person name="Pitluck S."/>
            <person name="Ovchinnikova G."/>
            <person name="Pati A."/>
            <person name="Ivanova N."/>
            <person name="Mavromatis K."/>
            <person name="Chen A."/>
            <person name="Palaniappan K."/>
            <person name="Chain P."/>
            <person name="Land M."/>
            <person name="Hauser L."/>
            <person name="Chang Y.J."/>
            <person name="Jeffries C.D."/>
            <person name="Brettin T."/>
            <person name="Detter J.C."/>
            <person name="Han C."/>
            <person name="Rohde M."/>
            <person name="Lang E."/>
            <person name="Spring S."/>
            <person name="Goker M."/>
            <person name="Bristow J."/>
            <person name="Eisen J.A."/>
            <person name="Markowitz V."/>
            <person name="Hugenholtz P."/>
            <person name="Kyrpides N.C."/>
            <person name="Klenk H.P."/>
        </authorList>
    </citation>
    <scope>NUCLEOTIDE SEQUENCE [LARGE SCALE GENOMIC DNA]</scope>
    <source>
        <strain evidence="11">ATCC 51133 / DSM 6946 / 5175</strain>
    </source>
</reference>
<dbReference type="Gene3D" id="1.10.10.10">
    <property type="entry name" value="Winged helix-like DNA-binding domain superfamily/Winged helix DNA-binding domain"/>
    <property type="match status" value="1"/>
</dbReference>
<dbReference type="GO" id="GO:0000976">
    <property type="term" value="F:transcription cis-regulatory region binding"/>
    <property type="evidence" value="ECO:0007669"/>
    <property type="project" value="TreeGrafter"/>
</dbReference>
<dbReference type="InterPro" id="IPR036388">
    <property type="entry name" value="WH-like_DNA-bd_sf"/>
</dbReference>
<evidence type="ECO:0000256" key="1">
    <source>
        <dbReference type="ARBA" id="ARBA00022553"/>
    </source>
</evidence>
<dbReference type="EMBL" id="CP001816">
    <property type="protein sequence ID" value="ACZ12935.1"/>
    <property type="molecule type" value="Genomic_DNA"/>
</dbReference>
<proteinExistence type="predicted"/>
<dbReference type="CDD" id="cd00383">
    <property type="entry name" value="trans_reg_C"/>
    <property type="match status" value="1"/>
</dbReference>
<dbReference type="InterPro" id="IPR011006">
    <property type="entry name" value="CheY-like_superfamily"/>
</dbReference>
<keyword evidence="3" id="KW-0805">Transcription regulation</keyword>
<evidence type="ECO:0000256" key="2">
    <source>
        <dbReference type="ARBA" id="ARBA00023012"/>
    </source>
</evidence>
<dbReference type="CDD" id="cd17536">
    <property type="entry name" value="REC_YesN-like"/>
    <property type="match status" value="1"/>
</dbReference>
<dbReference type="SUPFAM" id="SSF52172">
    <property type="entry name" value="CheY-like"/>
    <property type="match status" value="1"/>
</dbReference>
<dbReference type="GO" id="GO:0000156">
    <property type="term" value="F:phosphorelay response regulator activity"/>
    <property type="evidence" value="ECO:0007669"/>
    <property type="project" value="TreeGrafter"/>
</dbReference>
<dbReference type="PROSITE" id="PS50110">
    <property type="entry name" value="RESPONSE_REGULATORY"/>
    <property type="match status" value="1"/>
</dbReference>